<protein>
    <submittedName>
        <fullName evidence="4">Serine hydrolase</fullName>
        <ecNumber evidence="4">3.-.-.-</ecNumber>
    </submittedName>
</protein>
<dbReference type="InterPro" id="IPR001466">
    <property type="entry name" value="Beta-lactam-related"/>
</dbReference>
<evidence type="ECO:0000259" key="3">
    <source>
        <dbReference type="Pfam" id="PF00144"/>
    </source>
</evidence>
<dbReference type="InterPro" id="IPR050789">
    <property type="entry name" value="Diverse_Enzym_Activities"/>
</dbReference>
<dbReference type="RefSeq" id="WP_336808016.1">
    <property type="nucleotide sequence ID" value="NZ_JBBBNY010000008.1"/>
</dbReference>
<evidence type="ECO:0000313" key="5">
    <source>
        <dbReference type="Proteomes" id="UP001381174"/>
    </source>
</evidence>
<dbReference type="PANTHER" id="PTHR43283">
    <property type="entry name" value="BETA-LACTAMASE-RELATED"/>
    <property type="match status" value="1"/>
</dbReference>
<comment type="caution">
    <text evidence="4">The sequence shown here is derived from an EMBL/GenBank/DDBJ whole genome shotgun (WGS) entry which is preliminary data.</text>
</comment>
<dbReference type="Proteomes" id="UP001381174">
    <property type="component" value="Unassembled WGS sequence"/>
</dbReference>
<sequence length="581" mass="63728">MRFPDTVLLLLAGVLSGLATVPAIAADDASRLVGLWGNETVADTVAGELVIDGRGTPWHATIAGFEVSVQRHDDRLDLVLPGGQGRFRGQLSTDRAAVEGFWIQPPGMALASAYATPVALRLTQPQVWAGTVRPLPDRLSQYLQIERGADGALTAFIRNPELNLARERLLTVQMDGDAVTFADPRRPNWALHAVLDGETGQLRVNWQGIGVFAFTRRNRDQAPGFYPRTPAQPQWRYRQPPDLADGWRTASLQAAGLDEARIAALVARLQRTAAPGAPQVQGLLIARRGKLVLEEYFQGFDASRPHDTRSAGKTFAPLLVGLAMAQGRAFHPDTPVASLLPDYAASARPDPRKARITVADLMSMRSGLACDDNDERSPGNEDTMQGQHAQNDWYRYTLELPMARDPGGTQAVYCSAGINLLGAIVARTTGRWLPALFDEAVARPLQMRDYHINLMPDGDAYLAGGLYLRARNLLKLGQLYLSGGTWNGRRLVDRAWVAQSTTRHSAFAPDHGYGYGWHLHTVQVGRRAYREYAAEGNGGQFVMVLPELDLLVAITAGNYGDFRTWYPLQDLVREYVIPTAP</sequence>
<keyword evidence="4" id="KW-0378">Hydrolase</keyword>
<dbReference type="EC" id="3.-.-.-" evidence="4"/>
<dbReference type="Gene3D" id="3.40.710.10">
    <property type="entry name" value="DD-peptidase/beta-lactamase superfamily"/>
    <property type="match status" value="1"/>
</dbReference>
<feature type="signal peptide" evidence="2">
    <location>
        <begin position="1"/>
        <end position="25"/>
    </location>
</feature>
<dbReference type="PANTHER" id="PTHR43283:SF7">
    <property type="entry name" value="BETA-LACTAMASE-RELATED DOMAIN-CONTAINING PROTEIN"/>
    <property type="match status" value="1"/>
</dbReference>
<feature type="chain" id="PRO_5045294103" evidence="2">
    <location>
        <begin position="26"/>
        <end position="581"/>
    </location>
</feature>
<evidence type="ECO:0000256" key="2">
    <source>
        <dbReference type="SAM" id="SignalP"/>
    </source>
</evidence>
<accession>A0ABU8JDW7</accession>
<keyword evidence="2" id="KW-0732">Signal</keyword>
<organism evidence="4 5">
    <name type="scientific">Fulvimonas yonginensis</name>
    <dbReference type="NCBI Taxonomy" id="1495200"/>
    <lineage>
        <taxon>Bacteria</taxon>
        <taxon>Pseudomonadati</taxon>
        <taxon>Pseudomonadota</taxon>
        <taxon>Gammaproteobacteria</taxon>
        <taxon>Lysobacterales</taxon>
        <taxon>Rhodanobacteraceae</taxon>
        <taxon>Fulvimonas</taxon>
    </lineage>
</organism>
<dbReference type="GO" id="GO:0016787">
    <property type="term" value="F:hydrolase activity"/>
    <property type="evidence" value="ECO:0007669"/>
    <property type="project" value="UniProtKB-KW"/>
</dbReference>
<reference evidence="4 5" key="1">
    <citation type="journal article" date="2014" name="Int. J. Syst. Evol. Microbiol.">
        <title>Fulvimonas yonginensis sp. nov., isolated from greenhouse soil, and emended description of the genus Fulvimonas.</title>
        <authorList>
            <person name="Ahn J.H."/>
            <person name="Kim S.J."/>
            <person name="Weon H.Y."/>
            <person name="Hong S.B."/>
            <person name="Seok S.J."/>
            <person name="Kwon S.W."/>
        </authorList>
    </citation>
    <scope>NUCLEOTIDE SEQUENCE [LARGE SCALE GENOMIC DNA]</scope>
    <source>
        <strain evidence="4 5">KACC 16952</strain>
    </source>
</reference>
<feature type="region of interest" description="Disordered" evidence="1">
    <location>
        <begin position="369"/>
        <end position="388"/>
    </location>
</feature>
<dbReference type="EMBL" id="JBBBNY010000008">
    <property type="protein sequence ID" value="MEI7037384.1"/>
    <property type="molecule type" value="Genomic_DNA"/>
</dbReference>
<feature type="domain" description="Beta-lactamase-related" evidence="3">
    <location>
        <begin position="278"/>
        <end position="555"/>
    </location>
</feature>
<evidence type="ECO:0000256" key="1">
    <source>
        <dbReference type="SAM" id="MobiDB-lite"/>
    </source>
</evidence>
<dbReference type="Pfam" id="PF00144">
    <property type="entry name" value="Beta-lactamase"/>
    <property type="match status" value="1"/>
</dbReference>
<dbReference type="InterPro" id="IPR012338">
    <property type="entry name" value="Beta-lactam/transpept-like"/>
</dbReference>
<name>A0ABU8JDW7_9GAMM</name>
<proteinExistence type="predicted"/>
<dbReference type="SUPFAM" id="SSF56601">
    <property type="entry name" value="beta-lactamase/transpeptidase-like"/>
    <property type="match status" value="1"/>
</dbReference>
<gene>
    <name evidence="4" type="ORF">WAT24_11505</name>
</gene>
<keyword evidence="5" id="KW-1185">Reference proteome</keyword>
<evidence type="ECO:0000313" key="4">
    <source>
        <dbReference type="EMBL" id="MEI7037384.1"/>
    </source>
</evidence>